<feature type="region of interest" description="Disordered" evidence="1">
    <location>
        <begin position="66"/>
        <end position="102"/>
    </location>
</feature>
<keyword evidence="2" id="KW-1133">Transmembrane helix</keyword>
<reference evidence="3 4" key="1">
    <citation type="submission" date="2016-11" db="EMBL/GenBank/DDBJ databases">
        <authorList>
            <person name="Jaros S."/>
            <person name="Januszkiewicz K."/>
            <person name="Wedrychowicz H."/>
        </authorList>
    </citation>
    <scope>NUCLEOTIDE SEQUENCE [LARGE SCALE GENOMIC DNA]</scope>
    <source>
        <strain evidence="3 4">DSM 21758</strain>
    </source>
</reference>
<feature type="compositionally biased region" description="Basic and acidic residues" evidence="1">
    <location>
        <begin position="66"/>
        <end position="78"/>
    </location>
</feature>
<evidence type="ECO:0000256" key="2">
    <source>
        <dbReference type="SAM" id="Phobius"/>
    </source>
</evidence>
<dbReference type="AlphaFoldDB" id="A0A1M6R0G5"/>
<evidence type="ECO:0000313" key="4">
    <source>
        <dbReference type="Proteomes" id="UP000184310"/>
    </source>
</evidence>
<feature type="transmembrane region" description="Helical" evidence="2">
    <location>
        <begin position="6"/>
        <end position="24"/>
    </location>
</feature>
<proteinExistence type="predicted"/>
<keyword evidence="2" id="KW-0472">Membrane</keyword>
<keyword evidence="4" id="KW-1185">Reference proteome</keyword>
<dbReference type="EMBL" id="FQZB01000015">
    <property type="protein sequence ID" value="SHK26019.1"/>
    <property type="molecule type" value="Genomic_DNA"/>
</dbReference>
<evidence type="ECO:0000256" key="1">
    <source>
        <dbReference type="SAM" id="MobiDB-lite"/>
    </source>
</evidence>
<feature type="transmembrane region" description="Helical" evidence="2">
    <location>
        <begin position="31"/>
        <end position="49"/>
    </location>
</feature>
<accession>A0A1M6R0G5</accession>
<organism evidence="3 4">
    <name type="scientific">Clostridium cavendishii DSM 21758</name>
    <dbReference type="NCBI Taxonomy" id="1121302"/>
    <lineage>
        <taxon>Bacteria</taxon>
        <taxon>Bacillati</taxon>
        <taxon>Bacillota</taxon>
        <taxon>Clostridia</taxon>
        <taxon>Eubacteriales</taxon>
        <taxon>Clostridiaceae</taxon>
        <taxon>Clostridium</taxon>
    </lineage>
</organism>
<gene>
    <name evidence="3" type="ORF">SAMN02745163_03512</name>
</gene>
<sequence length="372" mass="42648">MIYLLIVGIVLFVVSTGILTFFYIKKRKRSIICIGFLLIGLIFISAYWGSFFAQKFTTNKVAKVDTDKDKKDNKESNKDNTNITTNIEVNKGNDTTNKASDKSAVNKLDPYEAEHQPDIEHSNVNDTARAFLYLYYNLNPNNVYEHKAELKEATIISGAIIDYFKKENHSTELKKINSTIFLTFGDKMRINGLDRNIYTLYFSVDCKKDGKDTTESGVVYLGEDGKDTYKVFECEQFPDGYLTETRVAELKKNMSNYKDKVFDVCKKALKIRYSTSTDNIDQKSNALKNIMTPKEIKSTIDYIKESNNQFKITEVKDLSIDRYRFGALNREFSLNFDIDGYIEGTNNGEVQYSTVKLNVSITKDSTNITYIK</sequence>
<evidence type="ECO:0000313" key="3">
    <source>
        <dbReference type="EMBL" id="SHK26019.1"/>
    </source>
</evidence>
<protein>
    <submittedName>
        <fullName evidence="3">Uncharacterized protein</fullName>
    </submittedName>
</protein>
<name>A0A1M6R0G5_9CLOT</name>
<keyword evidence="2" id="KW-0812">Transmembrane</keyword>
<dbReference type="Proteomes" id="UP000184310">
    <property type="component" value="Unassembled WGS sequence"/>
</dbReference>
<feature type="compositionally biased region" description="Polar residues" evidence="1">
    <location>
        <begin position="83"/>
        <end position="98"/>
    </location>
</feature>